<evidence type="ECO:0000313" key="10">
    <source>
        <dbReference type="EMBL" id="MFI9104626.1"/>
    </source>
</evidence>
<dbReference type="Proteomes" id="UP001614394">
    <property type="component" value="Unassembled WGS sequence"/>
</dbReference>
<feature type="region of interest" description="Disordered" evidence="8">
    <location>
        <begin position="1"/>
        <end position="354"/>
    </location>
</feature>
<keyword evidence="10" id="KW-0121">Carboxypeptidase</keyword>
<keyword evidence="2" id="KW-0732">Signal</keyword>
<dbReference type="PANTHER" id="PTHR21581:SF33">
    <property type="entry name" value="D-ALANYL-D-ALANINE CARBOXYPEPTIDASE DACB"/>
    <property type="match status" value="1"/>
</dbReference>
<feature type="compositionally biased region" description="Low complexity" evidence="8">
    <location>
        <begin position="126"/>
        <end position="149"/>
    </location>
</feature>
<dbReference type="InterPro" id="IPR001967">
    <property type="entry name" value="Peptidase_S11_N"/>
</dbReference>
<dbReference type="InterPro" id="IPR018044">
    <property type="entry name" value="Peptidase_S11"/>
</dbReference>
<comment type="similarity">
    <text evidence="1 7">Belongs to the peptidase S11 family.</text>
</comment>
<dbReference type="PANTHER" id="PTHR21581">
    <property type="entry name" value="D-ALANYL-D-ALANINE CARBOXYPEPTIDASE"/>
    <property type="match status" value="1"/>
</dbReference>
<feature type="compositionally biased region" description="Acidic residues" evidence="8">
    <location>
        <begin position="150"/>
        <end position="172"/>
    </location>
</feature>
<evidence type="ECO:0000256" key="4">
    <source>
        <dbReference type="ARBA" id="ARBA00022960"/>
    </source>
</evidence>
<evidence type="ECO:0000256" key="8">
    <source>
        <dbReference type="SAM" id="MobiDB-lite"/>
    </source>
</evidence>
<name>A0ABW8CGV5_9ACTN</name>
<evidence type="ECO:0000259" key="9">
    <source>
        <dbReference type="Pfam" id="PF00768"/>
    </source>
</evidence>
<comment type="caution">
    <text evidence="10">The sequence shown here is derived from an EMBL/GenBank/DDBJ whole genome shotgun (WGS) entry which is preliminary data.</text>
</comment>
<dbReference type="Gene3D" id="3.40.710.10">
    <property type="entry name" value="DD-peptidase/beta-lactamase superfamily"/>
    <property type="match status" value="1"/>
</dbReference>
<keyword evidence="4" id="KW-0133">Cell shape</keyword>
<evidence type="ECO:0000256" key="1">
    <source>
        <dbReference type="ARBA" id="ARBA00007164"/>
    </source>
</evidence>
<proteinExistence type="inferred from homology"/>
<feature type="compositionally biased region" description="Basic and acidic residues" evidence="8">
    <location>
        <begin position="1"/>
        <end position="11"/>
    </location>
</feature>
<keyword evidence="3" id="KW-0378">Hydrolase</keyword>
<dbReference type="PRINTS" id="PR00725">
    <property type="entry name" value="DADACBPTASE1"/>
</dbReference>
<dbReference type="SUPFAM" id="SSF56601">
    <property type="entry name" value="beta-lactamase/transpeptidase-like"/>
    <property type="match status" value="1"/>
</dbReference>
<feature type="compositionally biased region" description="Basic and acidic residues" evidence="8">
    <location>
        <begin position="222"/>
        <end position="232"/>
    </location>
</feature>
<feature type="domain" description="Peptidase S11 D-alanyl-D-alanine carboxypeptidase A N-terminal" evidence="9">
    <location>
        <begin position="449"/>
        <end position="649"/>
    </location>
</feature>
<dbReference type="Pfam" id="PF00768">
    <property type="entry name" value="Peptidase_S11"/>
    <property type="match status" value="1"/>
</dbReference>
<feature type="compositionally biased region" description="Low complexity" evidence="8">
    <location>
        <begin position="298"/>
        <end position="330"/>
    </location>
</feature>
<dbReference type="InterPro" id="IPR012338">
    <property type="entry name" value="Beta-lactam/transpept-like"/>
</dbReference>
<reference evidence="10 11" key="1">
    <citation type="submission" date="2024-10" db="EMBL/GenBank/DDBJ databases">
        <title>The Natural Products Discovery Center: Release of the First 8490 Sequenced Strains for Exploring Actinobacteria Biosynthetic Diversity.</title>
        <authorList>
            <person name="Kalkreuter E."/>
            <person name="Kautsar S.A."/>
            <person name="Yang D."/>
            <person name="Bader C.D."/>
            <person name="Teijaro C.N."/>
            <person name="Fluegel L."/>
            <person name="Davis C.M."/>
            <person name="Simpson J.R."/>
            <person name="Lauterbach L."/>
            <person name="Steele A.D."/>
            <person name="Gui C."/>
            <person name="Meng S."/>
            <person name="Li G."/>
            <person name="Viehrig K."/>
            <person name="Ye F."/>
            <person name="Su P."/>
            <person name="Kiefer A.F."/>
            <person name="Nichols A."/>
            <person name="Cepeda A.J."/>
            <person name="Yan W."/>
            <person name="Fan B."/>
            <person name="Jiang Y."/>
            <person name="Adhikari A."/>
            <person name="Zheng C.-J."/>
            <person name="Schuster L."/>
            <person name="Cowan T.M."/>
            <person name="Smanski M.J."/>
            <person name="Chevrette M.G."/>
            <person name="De Carvalho L.P.S."/>
            <person name="Shen B."/>
        </authorList>
    </citation>
    <scope>NUCLEOTIDE SEQUENCE [LARGE SCALE GENOMIC DNA]</scope>
    <source>
        <strain evidence="10 11">NPDC053399</strain>
    </source>
</reference>
<feature type="compositionally biased region" description="Acidic residues" evidence="8">
    <location>
        <begin position="192"/>
        <end position="212"/>
    </location>
</feature>
<feature type="compositionally biased region" description="Basic and acidic residues" evidence="8">
    <location>
        <begin position="243"/>
        <end position="252"/>
    </location>
</feature>
<keyword evidence="11" id="KW-1185">Reference proteome</keyword>
<evidence type="ECO:0000256" key="5">
    <source>
        <dbReference type="ARBA" id="ARBA00022984"/>
    </source>
</evidence>
<evidence type="ECO:0000256" key="7">
    <source>
        <dbReference type="RuleBase" id="RU004016"/>
    </source>
</evidence>
<sequence>MAGESPGREQQQESSGVAAEQKARDPRLTVFRGPNVVPEAVREEHGALPDDPGPGTDPRPADHPVSAGTPGGTGGEDADSGRGSLPRQSGASASGSGPDTPDDVPGPDDAIAEPTAPEDAHDGTDDAAPADAPVSPAVDTPENSVAEPEPAADEPVDESAEEPVGEPADEPEDARPADAEDASDAPEAAAAPEDETPDEPADGPADEPEDEPRDASVEPAEEPAREPVRGPVRESAAAPAVEPADRKPEGKAARSAPADAPAAPRTESPAEPPRASQEQSASPYALAWPEVERPVRPAAPEAAAPAAPAAPSAPSAPASAAPTPSAFGEAPAEEPESGPQGTRQMPFPLPPAPAQPLKLLAELTNTPPPPDTKLRTVVRRFKIWTPLVVLLLIAIAVAQSLRPLPAPALTLSMEPSYTFQGGPLSLPWPVMGQSVVEVEGVGGMGVRGAQTPVPIASVTKVMTAYVILRDHPLKGSETGPKIKIDQTAADEAASVDESRVQVTLGQEFTERQMLELLLIPSGNNIARALARWDSGTQEAFVVKMQKAAADLGMKNTTYTGASGFEETTKSTAVDQLMLARTVMKDEVFRSVVAMEHADIPGVPTIYNNNGLLTHTPGVIGIKTGSSTPAAGALMWAAQKTIDGKPRLILGVVLQQRKGSTPNDMLKYALSTSDTLVRGARAALASAVVVKKGEVVGYVDDGLGGKTPVVATKDLTAVGWSGLKSDLKLAAGTAGVPHSAKAGTEVGTLSLGSGTGETKVPVALQSDLAEPSFGDKLIRLG</sequence>
<organism evidence="10 11">
    <name type="scientific">Streptomyces fildesensis</name>
    <dbReference type="NCBI Taxonomy" id="375757"/>
    <lineage>
        <taxon>Bacteria</taxon>
        <taxon>Bacillati</taxon>
        <taxon>Actinomycetota</taxon>
        <taxon>Actinomycetes</taxon>
        <taxon>Kitasatosporales</taxon>
        <taxon>Streptomycetaceae</taxon>
        <taxon>Streptomyces</taxon>
    </lineage>
</organism>
<protein>
    <submittedName>
        <fullName evidence="10">D-alanyl-D-alanine carboxypeptidase</fullName>
    </submittedName>
</protein>
<evidence type="ECO:0000256" key="6">
    <source>
        <dbReference type="ARBA" id="ARBA00023316"/>
    </source>
</evidence>
<feature type="compositionally biased region" description="Low complexity" evidence="8">
    <location>
        <begin position="253"/>
        <end position="264"/>
    </location>
</feature>
<dbReference type="GO" id="GO:0004180">
    <property type="term" value="F:carboxypeptidase activity"/>
    <property type="evidence" value="ECO:0007669"/>
    <property type="project" value="UniProtKB-KW"/>
</dbReference>
<evidence type="ECO:0000313" key="11">
    <source>
        <dbReference type="Proteomes" id="UP001614394"/>
    </source>
</evidence>
<keyword evidence="5" id="KW-0573">Peptidoglycan synthesis</keyword>
<accession>A0ABW8CGV5</accession>
<keyword evidence="6" id="KW-0961">Cell wall biogenesis/degradation</keyword>
<gene>
    <name evidence="10" type="ORF">ACIGXA_29350</name>
</gene>
<keyword evidence="10" id="KW-0645">Protease</keyword>
<dbReference type="RefSeq" id="WP_399655159.1">
    <property type="nucleotide sequence ID" value="NZ_JBITYG010000010.1"/>
</dbReference>
<dbReference type="EMBL" id="JBITYG010000010">
    <property type="protein sequence ID" value="MFI9104626.1"/>
    <property type="molecule type" value="Genomic_DNA"/>
</dbReference>
<evidence type="ECO:0000256" key="2">
    <source>
        <dbReference type="ARBA" id="ARBA00022729"/>
    </source>
</evidence>
<evidence type="ECO:0000256" key="3">
    <source>
        <dbReference type="ARBA" id="ARBA00022801"/>
    </source>
</evidence>